<evidence type="ECO:0000313" key="3">
    <source>
        <dbReference type="Proteomes" id="UP001193389"/>
    </source>
</evidence>
<feature type="region of interest" description="Disordered" evidence="1">
    <location>
        <begin position="168"/>
        <end position="197"/>
    </location>
</feature>
<name>A0A5K7SGH6_9BACT</name>
<reference evidence="2" key="1">
    <citation type="journal article" date="2020" name="Int. J. Syst. Evol. Microbiol.">
        <title>Aquipluma nitroreducens gen. nov. sp. nov., a novel facultatively anaerobic bacterium isolated from a freshwater lake.</title>
        <authorList>
            <person name="Watanabe M."/>
            <person name="Kojima H."/>
            <person name="Fukui M."/>
        </authorList>
    </citation>
    <scope>NUCLEOTIDE SEQUENCE</scope>
    <source>
        <strain evidence="2">MeG22</strain>
    </source>
</reference>
<dbReference type="Proteomes" id="UP001193389">
    <property type="component" value="Chromosome"/>
</dbReference>
<dbReference type="AlphaFoldDB" id="A0A5K7SGH6"/>
<feature type="compositionally biased region" description="Basic residues" evidence="1">
    <location>
        <begin position="282"/>
        <end position="292"/>
    </location>
</feature>
<protein>
    <submittedName>
        <fullName evidence="2">Uncharacterized protein</fullName>
    </submittedName>
</protein>
<keyword evidence="3" id="KW-1185">Reference proteome</keyword>
<feature type="region of interest" description="Disordered" evidence="1">
    <location>
        <begin position="236"/>
        <end position="298"/>
    </location>
</feature>
<dbReference type="KEGG" id="anf:AQPE_4895"/>
<accession>A0A5K7SGH6</accession>
<evidence type="ECO:0000256" key="1">
    <source>
        <dbReference type="SAM" id="MobiDB-lite"/>
    </source>
</evidence>
<organism evidence="2 3">
    <name type="scientific">Aquipluma nitroreducens</name>
    <dbReference type="NCBI Taxonomy" id="2010828"/>
    <lineage>
        <taxon>Bacteria</taxon>
        <taxon>Pseudomonadati</taxon>
        <taxon>Bacteroidota</taxon>
        <taxon>Bacteroidia</taxon>
        <taxon>Marinilabiliales</taxon>
        <taxon>Prolixibacteraceae</taxon>
        <taxon>Aquipluma</taxon>
    </lineage>
</organism>
<evidence type="ECO:0000313" key="2">
    <source>
        <dbReference type="EMBL" id="BBE20701.1"/>
    </source>
</evidence>
<feature type="compositionally biased region" description="Basic and acidic residues" evidence="1">
    <location>
        <begin position="249"/>
        <end position="259"/>
    </location>
</feature>
<dbReference type="EMBL" id="AP018694">
    <property type="protein sequence ID" value="BBE20701.1"/>
    <property type="molecule type" value="Genomic_DNA"/>
</dbReference>
<sequence length="389" mass="43200">MSCIKRFVLTNQKIKIQKVNTRSDKKQENKVGTRLNEFRQSRNENTSSFQFTDNRPEVIAQLKLFEIVNRNSHKDLSSEFGAYSGSQSTLPIQLKSSSDTGVVQLNGEGKAVVDDLTNPKWQPPGKRETNAGKKAITGAELKILLRGAATAAWKTYAFHATKSSNVESIASSGLDPNRGGTGAAEGNAQFEAQSKGKVHYTRNRGLAEDYKRHFEGGTPFGRKDPNPEPAEVLKLAIPRSVADNEEKDPDSRVSDRAYRTTEAIPGNNIRSTKPKPIPPSRAQKRGKGKNKPLKPGENAEAWKDHFIRAFADTDALHSNMPTSATNILYDMMQNGLDVNVVYHILKQALQSMPASDILEFTPEDRELNPRLYQSNDIDNTGDFLPMKYI</sequence>
<gene>
    <name evidence="2" type="ORF">AQPE_4895</name>
</gene>
<proteinExistence type="predicted"/>